<dbReference type="SUPFAM" id="SSF53335">
    <property type="entry name" value="S-adenosyl-L-methionine-dependent methyltransferases"/>
    <property type="match status" value="2"/>
</dbReference>
<evidence type="ECO:0000313" key="3">
    <source>
        <dbReference type="Proteomes" id="UP000187338"/>
    </source>
</evidence>
<dbReference type="Proteomes" id="UP000187338">
    <property type="component" value="Unassembled WGS sequence"/>
</dbReference>
<reference evidence="3" key="1">
    <citation type="submission" date="2016-12" db="EMBL/GenBank/DDBJ databases">
        <title>Draft Genome Sequences od Carboxydothermus pertinax and islandicus, Hydrogenogenic Carboxydotrophic Bacteria.</title>
        <authorList>
            <person name="Fukuyama Y."/>
            <person name="Ohmae K."/>
            <person name="Yoneda Y."/>
            <person name="Yoshida T."/>
            <person name="Sako Y."/>
        </authorList>
    </citation>
    <scope>NUCLEOTIDE SEQUENCE [LARGE SCALE GENOMIC DNA]</scope>
    <source>
        <strain evidence="3">SET</strain>
    </source>
</reference>
<dbReference type="Gene3D" id="3.40.50.150">
    <property type="entry name" value="Vaccinia Virus protein VP39"/>
    <property type="match status" value="1"/>
</dbReference>
<dbReference type="InterPro" id="IPR029063">
    <property type="entry name" value="SAM-dependent_MTases_sf"/>
</dbReference>
<keyword evidence="2" id="KW-0489">Methyltransferase</keyword>
<dbReference type="STRING" id="661089.ciss_07670"/>
<organism evidence="2 3">
    <name type="scientific">Carboxydothermus islandicus</name>
    <dbReference type="NCBI Taxonomy" id="661089"/>
    <lineage>
        <taxon>Bacteria</taxon>
        <taxon>Bacillati</taxon>
        <taxon>Bacillota</taxon>
        <taxon>Clostridia</taxon>
        <taxon>Thermoanaerobacterales</taxon>
        <taxon>Thermoanaerobacteraceae</taxon>
        <taxon>Carboxydothermus</taxon>
    </lineage>
</organism>
<keyword evidence="2" id="KW-0808">Transferase</keyword>
<dbReference type="InterPro" id="IPR009537">
    <property type="entry name" value="DUF1156"/>
</dbReference>
<keyword evidence="3" id="KW-1185">Reference proteome</keyword>
<gene>
    <name evidence="2" type="ORF">ciss_07670</name>
</gene>
<feature type="domain" description="DUF1156" evidence="1">
    <location>
        <begin position="12"/>
        <end position="74"/>
    </location>
</feature>
<name>A0A1L8D117_9THEO</name>
<protein>
    <submittedName>
        <fullName evidence="2">DNA methylase</fullName>
    </submittedName>
</protein>
<dbReference type="AlphaFoldDB" id="A0A1L8D117"/>
<evidence type="ECO:0000259" key="1">
    <source>
        <dbReference type="Pfam" id="PF06634"/>
    </source>
</evidence>
<dbReference type="Pfam" id="PF06634">
    <property type="entry name" value="DUF1156"/>
    <property type="match status" value="1"/>
</dbReference>
<dbReference type="RefSeq" id="WP_075865020.1">
    <property type="nucleotide sequence ID" value="NZ_BDJL01000019.1"/>
</dbReference>
<dbReference type="GO" id="GO:0008168">
    <property type="term" value="F:methyltransferase activity"/>
    <property type="evidence" value="ECO:0007669"/>
    <property type="project" value="UniProtKB-KW"/>
</dbReference>
<evidence type="ECO:0000313" key="2">
    <source>
        <dbReference type="EMBL" id="GAV24834.1"/>
    </source>
</evidence>
<dbReference type="InterPro" id="IPR049953">
    <property type="entry name" value="Antiphage_assoc"/>
</dbReference>
<dbReference type="REBASE" id="186970">
    <property type="entry name" value="M.CisSETORF7670P"/>
</dbReference>
<accession>A0A1L8D117</accession>
<dbReference type="EMBL" id="BDJL01000019">
    <property type="protein sequence ID" value="GAV24834.1"/>
    <property type="molecule type" value="Genomic_DNA"/>
</dbReference>
<proteinExistence type="predicted"/>
<sequence length="968" mass="112065">MKNSDLSFIEVQFPVSKVSKESYKERKAGSGQTLTGLGKWWGRKPLILVRAALLGLLLPATANPQKDREIFLKILMMDEEGLWLRKDKSIPAEEIYSFLTPDEREKYFEVKGEEVSLKKNLAREEKEKLQKLAFYRMGYDDKLKYCRRPEEIENLPQDAWQEINAYLGTKATNFQELFRELGQKKFGEIPTVGDCFCGGGSIPFEAARLGLNVYASDLNPIAMLLTWASLNILGKSEEEIKKLQEFQEKIFALADQQITRWGIEHNEKGERANAYLYCNETVCPKCGYKVPLAPSWVIGKNTKTVALLKENPEGKNFEIEIKSNANSADFKYAEKMVTIRGDEIYCPHCGETTPIAVLRKDRKGEDGSTIYGLRRWEKDEFIPRPDDVFQERLYCIRYEREIVDNGRVKKERYYTAPTLEDLKREEKVIKLLQERFKEWQEKGYLPSSRIEEGEKTIEVIRNRGWTYWHQLFNPRQLLIHGLLMELIDREAKTREEKVVGLLGVNRLYYYNSKLCIWDNGGEKGQQTFYNQALNTLFNFVTRGFILNKENFFVVFKNILSKNINIILITQDARNINAYCHLWLTDPPYADAINYHELSEFFLAWDKKFLKEVFPDWYVDSKRALAVKGSDESFKESMVEIYKNLADHMPPDGMQIVMFTHQDVGVWADLTLILWAAGLKVTAAWNIATETESGGLKEGNYVKGTVLLVLRKQDSEETAFLDELYPEIEMEVKRQIDSMREIDDQDQPNFSDPDYLLAAYAASLKVLTSYKKIEDIDIQYELTKTSKKGEESPVEKVIRNAVKIAYDYLTPQGFDSFTWRTLSPEERFYIKGLELEKQGIYQLSAYQELARGFGVKEYKELLASTRANHARLKTSREFGMRGIGGSTAFSNSLLRNVLAALNLAITREDTLSGRNWLYNELPNYWGVRTAILEILDFIATFEYISTMPHWHEEAKYAKLLRELIKNDGV</sequence>
<dbReference type="GO" id="GO:0032259">
    <property type="term" value="P:methylation"/>
    <property type="evidence" value="ECO:0007669"/>
    <property type="project" value="UniProtKB-KW"/>
</dbReference>
<comment type="caution">
    <text evidence="2">The sequence shown here is derived from an EMBL/GenBank/DDBJ whole genome shotgun (WGS) entry which is preliminary data.</text>
</comment>
<dbReference type="OrthoDB" id="9800801at2"/>
<dbReference type="NCBIfam" id="NF042963">
    <property type="entry name" value="DUF1156_antiphage"/>
    <property type="match status" value="1"/>
</dbReference>